<feature type="region of interest" description="Disordered" evidence="1">
    <location>
        <begin position="28"/>
        <end position="136"/>
    </location>
</feature>
<reference evidence="2 3" key="1">
    <citation type="submission" date="2016-11" db="EMBL/GenBank/DDBJ databases">
        <authorList>
            <person name="Jaros S."/>
            <person name="Januszkiewicz K."/>
            <person name="Wedrychowicz H."/>
        </authorList>
    </citation>
    <scope>NUCLEOTIDE SEQUENCE [LARGE SCALE GENOMIC DNA]</scope>
</reference>
<feature type="compositionally biased region" description="Polar residues" evidence="1">
    <location>
        <begin position="102"/>
        <end position="118"/>
    </location>
</feature>
<evidence type="ECO:0000313" key="2">
    <source>
        <dbReference type="EMBL" id="SGY25534.1"/>
    </source>
</evidence>
<keyword evidence="3" id="KW-1185">Reference proteome</keyword>
<accession>A0A2X0P0C0</accession>
<feature type="compositionally biased region" description="Low complexity" evidence="1">
    <location>
        <begin position="119"/>
        <end position="136"/>
    </location>
</feature>
<proteinExistence type="predicted"/>
<feature type="compositionally biased region" description="Basic and acidic residues" evidence="1">
    <location>
        <begin position="171"/>
        <end position="189"/>
    </location>
</feature>
<dbReference type="AlphaFoldDB" id="A0A2X0P0C0"/>
<evidence type="ECO:0000313" key="3">
    <source>
        <dbReference type="Proteomes" id="UP000249464"/>
    </source>
</evidence>
<feature type="region of interest" description="Disordered" evidence="1">
    <location>
        <begin position="166"/>
        <end position="343"/>
    </location>
</feature>
<dbReference type="EMBL" id="FQNC01000020">
    <property type="protein sequence ID" value="SGY25534.1"/>
    <property type="molecule type" value="Genomic_DNA"/>
</dbReference>
<feature type="compositionally biased region" description="Basic and acidic residues" evidence="1">
    <location>
        <begin position="305"/>
        <end position="322"/>
    </location>
</feature>
<feature type="compositionally biased region" description="Polar residues" evidence="1">
    <location>
        <begin position="61"/>
        <end position="70"/>
    </location>
</feature>
<protein>
    <submittedName>
        <fullName evidence="2">BQ5605_C018g08636 protein</fullName>
    </submittedName>
</protein>
<feature type="compositionally biased region" description="Acidic residues" evidence="1">
    <location>
        <begin position="323"/>
        <end position="343"/>
    </location>
</feature>
<sequence length="343" mass="37261">MPSGPPAAPPRTFSKGTMGLKFMQRVVASQPTPPNHVPTSTKEEGVKKEVKSEEQEPVVVASSTTLQEQDGQVWRGATTTLGTRLGQGNGNGNNGRKKRRLITTSQSLLHFPSIQQTYSPTTAPNNSNLNSASSTSTSQFPLMARYSYGGANEEIELLTNPQISLARTSKVKTEEGSTKDKTSKDDSKPSKKKASPNHLAKSITATSLIRRKDSDSKGKGKGKNNAFGKVEARIMGEADEDEDEDEDGGEGMNFSGGVDLEFGSGFRKPAGMEGVKKRSSTWGQKPSLEKKRRKAADQEEEEEVIWGKRGDERAWDVGKVQEESDEEEEEDDSIGSSESSDEE</sequence>
<evidence type="ECO:0000256" key="1">
    <source>
        <dbReference type="SAM" id="MobiDB-lite"/>
    </source>
</evidence>
<name>A0A2X0P0C0_9BASI</name>
<feature type="compositionally biased region" description="Basic and acidic residues" evidence="1">
    <location>
        <begin position="41"/>
        <end position="54"/>
    </location>
</feature>
<dbReference type="Proteomes" id="UP000249464">
    <property type="component" value="Unassembled WGS sequence"/>
</dbReference>
<feature type="compositionally biased region" description="Acidic residues" evidence="1">
    <location>
        <begin position="237"/>
        <end position="249"/>
    </location>
</feature>
<organism evidence="2 3">
    <name type="scientific">Microbotryum silenes-dioicae</name>
    <dbReference type="NCBI Taxonomy" id="796604"/>
    <lineage>
        <taxon>Eukaryota</taxon>
        <taxon>Fungi</taxon>
        <taxon>Dikarya</taxon>
        <taxon>Basidiomycota</taxon>
        <taxon>Pucciniomycotina</taxon>
        <taxon>Microbotryomycetes</taxon>
        <taxon>Microbotryales</taxon>
        <taxon>Microbotryaceae</taxon>
        <taxon>Microbotryum</taxon>
    </lineage>
</organism>
<gene>
    <name evidence="2" type="primary">BQ5605_C018g08636</name>
    <name evidence="2" type="ORF">BQ5605_C018G08636</name>
</gene>